<evidence type="ECO:0000256" key="2">
    <source>
        <dbReference type="SAM" id="SignalP"/>
    </source>
</evidence>
<evidence type="ECO:0000313" key="3">
    <source>
        <dbReference type="EMBL" id="KAJ3979829.1"/>
    </source>
</evidence>
<evidence type="ECO:0000313" key="4">
    <source>
        <dbReference type="Proteomes" id="UP001163850"/>
    </source>
</evidence>
<accession>A0AA38PQJ6</accession>
<name>A0AA38PQJ6_9AGAR</name>
<sequence>MIFRILPWSTATSLVYLLVAALLSISAVGLPSGTISTSQPPSLQSATHEPEPSTTDSSQTIQSEDSSKLLYQLRIGRILEGKWVERWERHRPDHMYVFLVGDDAFALGSSDKSTPSTEAVTVVSNFPQTSVGDKKYINTDYFTSLKASAQFDTIGSRDTALHILRNIRALKFVCKRTLFRDSFDYVDCAVAYIKSNHVLWGSQHNVEKVWNVYKAERENDLKATELQKVSEVANIYGDQAARQARLNAPSLRFARQNPEGKWLSGKYKSRNDDIFVLIIGENDAFAFVPSGASGPGPAGESQSSSSSIMQAVTEKHLVIPTSSFPCKVLGQARFAQDQRAKVFQILRDIDKLQEQVGRTFLSSFDYVDGALDFLLKGKYIRIPRSLEKKWKDITVERGGRKEKQGKTQE</sequence>
<feature type="chain" id="PRO_5041264848" evidence="2">
    <location>
        <begin position="30"/>
        <end position="409"/>
    </location>
</feature>
<feature type="region of interest" description="Disordered" evidence="1">
    <location>
        <begin position="36"/>
        <end position="64"/>
    </location>
</feature>
<reference evidence="3" key="1">
    <citation type="submission" date="2022-08" db="EMBL/GenBank/DDBJ databases">
        <authorList>
            <consortium name="DOE Joint Genome Institute"/>
            <person name="Min B."/>
            <person name="Riley R."/>
            <person name="Sierra-Patev S."/>
            <person name="Naranjo-Ortiz M."/>
            <person name="Looney B."/>
            <person name="Konkel Z."/>
            <person name="Slot J.C."/>
            <person name="Sakamoto Y."/>
            <person name="Steenwyk J.L."/>
            <person name="Rokas A."/>
            <person name="Carro J."/>
            <person name="Camarero S."/>
            <person name="Ferreira P."/>
            <person name="Molpeceres G."/>
            <person name="Ruiz-Duenas F.J."/>
            <person name="Serrano A."/>
            <person name="Henrissat B."/>
            <person name="Drula E."/>
            <person name="Hughes K.W."/>
            <person name="Mata J.L."/>
            <person name="Ishikawa N.K."/>
            <person name="Vargas-Isla R."/>
            <person name="Ushijima S."/>
            <person name="Smith C.A."/>
            <person name="Ahrendt S."/>
            <person name="Andreopoulos W."/>
            <person name="He G."/>
            <person name="Labutti K."/>
            <person name="Lipzen A."/>
            <person name="Ng V."/>
            <person name="Sandor L."/>
            <person name="Barry K."/>
            <person name="Martinez A.T."/>
            <person name="Xiao Y."/>
            <person name="Gibbons J.G."/>
            <person name="Terashima K."/>
            <person name="Hibbett D.S."/>
            <person name="Grigoriev I.V."/>
        </authorList>
    </citation>
    <scope>NUCLEOTIDE SEQUENCE</scope>
    <source>
        <strain evidence="3">TFB7829</strain>
    </source>
</reference>
<organism evidence="3 4">
    <name type="scientific">Lentinula detonsa</name>
    <dbReference type="NCBI Taxonomy" id="2804962"/>
    <lineage>
        <taxon>Eukaryota</taxon>
        <taxon>Fungi</taxon>
        <taxon>Dikarya</taxon>
        <taxon>Basidiomycota</taxon>
        <taxon>Agaricomycotina</taxon>
        <taxon>Agaricomycetes</taxon>
        <taxon>Agaricomycetidae</taxon>
        <taxon>Agaricales</taxon>
        <taxon>Marasmiineae</taxon>
        <taxon>Omphalotaceae</taxon>
        <taxon>Lentinula</taxon>
    </lineage>
</organism>
<gene>
    <name evidence="3" type="ORF">F5890DRAFT_1478221</name>
</gene>
<evidence type="ECO:0000256" key="1">
    <source>
        <dbReference type="SAM" id="MobiDB-lite"/>
    </source>
</evidence>
<dbReference type="EMBL" id="MU802263">
    <property type="protein sequence ID" value="KAJ3979829.1"/>
    <property type="molecule type" value="Genomic_DNA"/>
</dbReference>
<proteinExistence type="predicted"/>
<dbReference type="Proteomes" id="UP001163850">
    <property type="component" value="Unassembled WGS sequence"/>
</dbReference>
<comment type="caution">
    <text evidence="3">The sequence shown here is derived from an EMBL/GenBank/DDBJ whole genome shotgun (WGS) entry which is preliminary data.</text>
</comment>
<feature type="signal peptide" evidence="2">
    <location>
        <begin position="1"/>
        <end position="29"/>
    </location>
</feature>
<protein>
    <submittedName>
        <fullName evidence="3">Uncharacterized protein</fullName>
    </submittedName>
</protein>
<dbReference type="AlphaFoldDB" id="A0AA38PQJ6"/>
<keyword evidence="2" id="KW-0732">Signal</keyword>